<name>A0A370NH62_9BURK</name>
<dbReference type="Proteomes" id="UP000255165">
    <property type="component" value="Unassembled WGS sequence"/>
</dbReference>
<organism evidence="3 4">
    <name type="scientific">Cupriavidus lacunae</name>
    <dbReference type="NCBI Taxonomy" id="2666307"/>
    <lineage>
        <taxon>Bacteria</taxon>
        <taxon>Pseudomonadati</taxon>
        <taxon>Pseudomonadota</taxon>
        <taxon>Betaproteobacteria</taxon>
        <taxon>Burkholderiales</taxon>
        <taxon>Burkholderiaceae</taxon>
        <taxon>Cupriavidus</taxon>
    </lineage>
</organism>
<dbReference type="Gene3D" id="3.40.190.150">
    <property type="entry name" value="Bordetella uptake gene, domain 1"/>
    <property type="match status" value="1"/>
</dbReference>
<dbReference type="SUPFAM" id="SSF53850">
    <property type="entry name" value="Periplasmic binding protein-like II"/>
    <property type="match status" value="1"/>
</dbReference>
<dbReference type="Pfam" id="PF03401">
    <property type="entry name" value="TctC"/>
    <property type="match status" value="1"/>
</dbReference>
<dbReference type="PANTHER" id="PTHR42928">
    <property type="entry name" value="TRICARBOXYLATE-BINDING PROTEIN"/>
    <property type="match status" value="1"/>
</dbReference>
<comment type="caution">
    <text evidence="3">The sequence shown here is derived from an EMBL/GenBank/DDBJ whole genome shotgun (WGS) entry which is preliminary data.</text>
</comment>
<dbReference type="PIRSF" id="PIRSF017082">
    <property type="entry name" value="YflP"/>
    <property type="match status" value="1"/>
</dbReference>
<dbReference type="InterPro" id="IPR005064">
    <property type="entry name" value="BUG"/>
</dbReference>
<dbReference type="InterPro" id="IPR042100">
    <property type="entry name" value="Bug_dom1"/>
</dbReference>
<gene>
    <name evidence="3" type="ORF">DN412_39865</name>
</gene>
<evidence type="ECO:0000313" key="3">
    <source>
        <dbReference type="EMBL" id="RDK04934.1"/>
    </source>
</evidence>
<evidence type="ECO:0000313" key="4">
    <source>
        <dbReference type="Proteomes" id="UP000255165"/>
    </source>
</evidence>
<keyword evidence="4" id="KW-1185">Reference proteome</keyword>
<accession>A0A370NH62</accession>
<reference evidence="4" key="1">
    <citation type="submission" date="2018-06" db="EMBL/GenBank/DDBJ databases">
        <authorList>
            <person name="Feng T."/>
            <person name="Jeon C.O."/>
        </authorList>
    </citation>
    <scope>NUCLEOTIDE SEQUENCE [LARGE SCALE GENOMIC DNA]</scope>
    <source>
        <strain evidence="4">S23</strain>
    </source>
</reference>
<dbReference type="RefSeq" id="WP_115216566.1">
    <property type="nucleotide sequence ID" value="NZ_QKWJ01000127.1"/>
</dbReference>
<dbReference type="EMBL" id="QKWJ01000127">
    <property type="protein sequence ID" value="RDK04934.1"/>
    <property type="molecule type" value="Genomic_DNA"/>
</dbReference>
<dbReference type="AlphaFoldDB" id="A0A370NH62"/>
<dbReference type="Gene3D" id="3.40.190.10">
    <property type="entry name" value="Periplasmic binding protein-like II"/>
    <property type="match status" value="1"/>
</dbReference>
<comment type="similarity">
    <text evidence="1">Belongs to the UPF0065 (bug) family.</text>
</comment>
<sequence length="349" mass="36156">MTRFALPPADPSALTASTASTGGTVDARRRILLKAAPAALAAGWLPSPRAATYPDKPLRLVVPFAAGGPVDAIARLLSRQMGGSLGQPVIVENRPGAGGVIGLGQVTSAPADGYTMVLSSIQFVTNPALMPSVPYVADKDFAPVTVVGFIPHVLVVRADSPARTLQELVAQARRAGGSMSYGSSGAGTSAHLAGALFADRAGIQVVHAPYRGASPAVTDLLGGQIHFMFLDTPTALPYLRGGKLRALAVAPASGAKVLPDVPTVAACGYPGFDIHAWYGMLVRAGTPAPVQQRLYDEIRTALQSPAGTQYLHEQGIDPGGMPPADFGALIRKDLASWQDVVHRLHITLS</sequence>
<evidence type="ECO:0000256" key="2">
    <source>
        <dbReference type="SAM" id="MobiDB-lite"/>
    </source>
</evidence>
<dbReference type="PANTHER" id="PTHR42928:SF5">
    <property type="entry name" value="BLR1237 PROTEIN"/>
    <property type="match status" value="1"/>
</dbReference>
<dbReference type="CDD" id="cd13578">
    <property type="entry name" value="PBP2_Bug27"/>
    <property type="match status" value="1"/>
</dbReference>
<proteinExistence type="inferred from homology"/>
<evidence type="ECO:0000256" key="1">
    <source>
        <dbReference type="ARBA" id="ARBA00006987"/>
    </source>
</evidence>
<feature type="region of interest" description="Disordered" evidence="2">
    <location>
        <begin position="1"/>
        <end position="21"/>
    </location>
</feature>
<protein>
    <submittedName>
        <fullName evidence="3">Tripartite tricarboxylate transporter substrate binding protein</fullName>
    </submittedName>
</protein>